<dbReference type="KEGG" id="dpo:4817393"/>
<reference evidence="3" key="1">
    <citation type="submission" date="2025-08" db="UniProtKB">
        <authorList>
            <consortium name="RefSeq"/>
        </authorList>
    </citation>
    <scope>IDENTIFICATION</scope>
    <source>
        <strain evidence="3">MV-25-SWS-2005</strain>
        <tissue evidence="3">Whole body</tissue>
    </source>
</reference>
<evidence type="ECO:0000313" key="2">
    <source>
        <dbReference type="Proteomes" id="UP000001819"/>
    </source>
</evidence>
<feature type="compositionally biased region" description="Basic and acidic residues" evidence="1">
    <location>
        <begin position="399"/>
        <end position="417"/>
    </location>
</feature>
<feature type="compositionally biased region" description="Basic and acidic residues" evidence="1">
    <location>
        <begin position="694"/>
        <end position="761"/>
    </location>
</feature>
<feature type="region of interest" description="Disordered" evidence="1">
    <location>
        <begin position="331"/>
        <end position="895"/>
    </location>
</feature>
<sequence length="1020" mass="108459">MSTAEERWKRLAQERRSRGGQGFGDEGSWTPPRPYEVMRQQNCKTASFRPGETYPSIRTPVSRCSREQTINWLADSIESDGCGRPYGMSNDDILQMWQQSPHKNTLGYYGVGSQVPKPEAVIFNRQITKSLQRANGLKQRRKQLQLQGPRTLPTIDGKKVAESAYKPYVLNREAIKAAIQKMPTVKKNLSPSQALTTVYCNKSDPVDPFGVTKEKQQQQQPELKMEHAPLKKTYGHRPPYRYCGWRCDEPKNKCTDYEWKKYKEDPRPCEEDLKREQKVAQEQTQVPEPRNYEELYLRLVKCFEALKVECPMCKAYAQCCNPRGLEGDAPGVPDMDLGYGDGGGIHPGDKFRPGDKPGGGSKPGYDEKHFGDGEKPEDGGKPGYGDRPGGKPGVGDQSGGKRGDVDKPGGRPGDVDRPGGMPGYGDRPGGMPGYGDRPGGKPGEGDKLGGKPGDGDKYGGKPGDGDKYGGKTGDGDKTGGKPGYGDKPGGGDQPGGKPGDGNRPEGKPGVGDKPGGKPGDGDKPGGKPGDGDKPGGKPGGGDKPGGKPGDGDKPGGMPADGDKSGGKPGDGDKSGGKPGGGDKPGGKPGVGDKPGGKPGDGDKPGGKPGVGDKPGGKPGDGDKPGGKPGVGDKPGGKPGGGDKPGGKPGDGDKPGGKPGGGDKPGGKPGGGDKPGGKPGGLDKPGGKPGGGGKPWDRPAVGEEAPDDKGQAGEKPGSLHEDEKNEGEKGKLKHKPSESKLKTKQPDDPDAPDKAGEKEKDKGKSKRPKPSKPDCDPNDPLCQPECDPDDPFCDTYSQDTPKQSINKRKGSKTSRPSEPECDPNDPLCSVKKHSGDSLTQPPGAPPIGPISQPTQGPEIPKQGIKDQGPPGGDGKTGKGKGPKGGPSTEEVKPEKENIQSCPCPICEFLRRHNEPDSPMIREMKRQDKLRQQREYYKQMCHRQYLECREPEYRAPQHRCDPIECDNTFCSNPKLGDYCECLKAMQDLQQMLGKNHKIVGNQLLFDLEDLRTRLCKQMCDCL</sequence>
<feature type="compositionally biased region" description="Gly residues" evidence="1">
    <location>
        <begin position="381"/>
        <end position="398"/>
    </location>
</feature>
<keyword evidence="2" id="KW-1185">Reference proteome</keyword>
<dbReference type="Proteomes" id="UP000001819">
    <property type="component" value="Chromosome 4"/>
</dbReference>
<accession>A0A6I8UJP0</accession>
<feature type="compositionally biased region" description="Basic and acidic residues" evidence="1">
    <location>
        <begin position="560"/>
        <end position="575"/>
    </location>
</feature>
<keyword evidence="3" id="KW-0176">Collagen</keyword>
<feature type="region of interest" description="Disordered" evidence="1">
    <location>
        <begin position="1"/>
        <end position="35"/>
    </location>
</feature>
<feature type="compositionally biased region" description="Polar residues" evidence="1">
    <location>
        <begin position="794"/>
        <end position="803"/>
    </location>
</feature>
<gene>
    <name evidence="3" type="primary">LOC4817393</name>
</gene>
<dbReference type="InParanoid" id="A0A6I8UJP0"/>
<evidence type="ECO:0000313" key="3">
    <source>
        <dbReference type="RefSeq" id="XP_001356448.3"/>
    </source>
</evidence>
<feature type="compositionally biased region" description="Basic and acidic residues" evidence="1">
    <location>
        <begin position="1"/>
        <end position="17"/>
    </location>
</feature>
<protein>
    <submittedName>
        <fullName evidence="3">Collagen alpha-1(III) chain</fullName>
    </submittedName>
</protein>
<feature type="compositionally biased region" description="Gly residues" evidence="1">
    <location>
        <begin position="606"/>
        <end position="618"/>
    </location>
</feature>
<proteinExistence type="predicted"/>
<feature type="compositionally biased region" description="Gly residues" evidence="1">
    <location>
        <begin position="656"/>
        <end position="693"/>
    </location>
</feature>
<feature type="compositionally biased region" description="Basic and acidic residues" evidence="1">
    <location>
        <begin position="364"/>
        <end position="380"/>
    </location>
</feature>
<feature type="compositionally biased region" description="Gly residues" evidence="1">
    <location>
        <begin position="508"/>
        <end position="518"/>
    </location>
</feature>
<feature type="compositionally biased region" description="Basic and acidic residues" evidence="1">
    <location>
        <begin position="519"/>
        <end position="535"/>
    </location>
</feature>
<evidence type="ECO:0000256" key="1">
    <source>
        <dbReference type="SAM" id="MobiDB-lite"/>
    </source>
</evidence>
<dbReference type="GO" id="GO:0005581">
    <property type="term" value="C:collagen trimer"/>
    <property type="evidence" value="ECO:0007669"/>
    <property type="project" value="UniProtKB-KW"/>
</dbReference>
<dbReference type="AlphaFoldDB" id="A0A6I8UJP0"/>
<feature type="compositionally biased region" description="Basic and acidic residues" evidence="1">
    <location>
        <begin position="443"/>
        <end position="479"/>
    </location>
</feature>
<feature type="compositionally biased region" description="Gly residues" evidence="1">
    <location>
        <begin position="576"/>
        <end position="598"/>
    </location>
</feature>
<feature type="compositionally biased region" description="Gly residues" evidence="1">
    <location>
        <begin position="420"/>
        <end position="442"/>
    </location>
</feature>
<organism evidence="2 3">
    <name type="scientific">Drosophila pseudoobscura pseudoobscura</name>
    <name type="common">Fruit fly</name>
    <dbReference type="NCBI Taxonomy" id="46245"/>
    <lineage>
        <taxon>Eukaryota</taxon>
        <taxon>Metazoa</taxon>
        <taxon>Ecdysozoa</taxon>
        <taxon>Arthropoda</taxon>
        <taxon>Hexapoda</taxon>
        <taxon>Insecta</taxon>
        <taxon>Pterygota</taxon>
        <taxon>Neoptera</taxon>
        <taxon>Endopterygota</taxon>
        <taxon>Diptera</taxon>
        <taxon>Brachycera</taxon>
        <taxon>Muscomorpha</taxon>
        <taxon>Ephydroidea</taxon>
        <taxon>Drosophilidae</taxon>
        <taxon>Drosophila</taxon>
        <taxon>Sophophora</taxon>
    </lineage>
</organism>
<dbReference type="RefSeq" id="XP_001356448.3">
    <property type="nucleotide sequence ID" value="XM_001356412.4"/>
</dbReference>
<name>A0A6I8UJP0_DROPS</name>
<feature type="compositionally biased region" description="Gly residues" evidence="1">
    <location>
        <begin position="536"/>
        <end position="548"/>
    </location>
</feature>
<feature type="compositionally biased region" description="Gly residues" evidence="1">
    <location>
        <begin position="480"/>
        <end position="499"/>
    </location>
</feature>
<feature type="compositionally biased region" description="Gly residues" evidence="1">
    <location>
        <begin position="626"/>
        <end position="648"/>
    </location>
</feature>